<dbReference type="EMBL" id="POWE01000178">
    <property type="protein sequence ID" value="PNQ88410.1"/>
    <property type="molecule type" value="Genomic_DNA"/>
</dbReference>
<organism evidence="2 3">
    <name type="scientific">Pseudomonas gingeri NCPPB 3146 = LMG 5327</name>
    <dbReference type="NCBI Taxonomy" id="707248"/>
    <lineage>
        <taxon>Bacteria</taxon>
        <taxon>Pseudomonadati</taxon>
        <taxon>Pseudomonadota</taxon>
        <taxon>Gammaproteobacteria</taxon>
        <taxon>Pseudomonadales</taxon>
        <taxon>Pseudomonadaceae</taxon>
        <taxon>Pseudomonas</taxon>
    </lineage>
</organism>
<keyword evidence="3" id="KW-1185">Reference proteome</keyword>
<feature type="transmembrane region" description="Helical" evidence="1">
    <location>
        <begin position="41"/>
        <end position="62"/>
    </location>
</feature>
<keyword evidence="1" id="KW-1133">Transmembrane helix</keyword>
<proteinExistence type="predicted"/>
<protein>
    <recommendedName>
        <fullName evidence="4">DUF3094 domain-containing protein</fullName>
    </recommendedName>
</protein>
<reference evidence="2 3" key="1">
    <citation type="submission" date="2018-01" db="EMBL/GenBank/DDBJ databases">
        <title>Draft Genome Sequence of Pseudomonas gingeri NCPPB 3146 (LMG 5327), a White Line Reaction Producer.</title>
        <authorList>
            <person name="Rokni-Zadeh H."/>
            <person name="Bahrami T."/>
            <person name="Zarvandi S."/>
            <person name="Changi-Ashtiani M."/>
            <person name="De Mot R."/>
        </authorList>
    </citation>
    <scope>NUCLEOTIDE SEQUENCE [LARGE SCALE GENOMIC DNA]</scope>
    <source>
        <strain evidence="3">NCPPB 3146 \ LMG 5327</strain>
    </source>
</reference>
<evidence type="ECO:0008006" key="4">
    <source>
        <dbReference type="Google" id="ProtNLM"/>
    </source>
</evidence>
<sequence length="66" mass="7335">MPLRPTDVSQSLSEDLIQLRADVAAFHKEMRHRPPSSPYKVWLSFGLGAGTALALYFIVSLIKHLG</sequence>
<evidence type="ECO:0000313" key="3">
    <source>
        <dbReference type="Proteomes" id="UP000236232"/>
    </source>
</evidence>
<name>A0ABX4XU77_9PSED</name>
<keyword evidence="1" id="KW-0812">Transmembrane</keyword>
<dbReference type="Proteomes" id="UP000236232">
    <property type="component" value="Unassembled WGS sequence"/>
</dbReference>
<keyword evidence="1" id="KW-0472">Membrane</keyword>
<accession>A0ABX4XU77</accession>
<gene>
    <name evidence="2" type="ORF">CCU68_31615</name>
</gene>
<evidence type="ECO:0000256" key="1">
    <source>
        <dbReference type="SAM" id="Phobius"/>
    </source>
</evidence>
<evidence type="ECO:0000313" key="2">
    <source>
        <dbReference type="EMBL" id="PNQ88410.1"/>
    </source>
</evidence>
<comment type="caution">
    <text evidence="2">The sequence shown here is derived from an EMBL/GenBank/DDBJ whole genome shotgun (WGS) entry which is preliminary data.</text>
</comment>